<keyword evidence="2" id="KW-1185">Reference proteome</keyword>
<proteinExistence type="predicted"/>
<dbReference type="AlphaFoldDB" id="A0A0C2FGM6"/>
<protein>
    <submittedName>
        <fullName evidence="1">Uncharacterized protein</fullName>
    </submittedName>
</protein>
<dbReference type="STRING" id="183763.LP52_13550"/>
<organism evidence="1 2">
    <name type="scientific">Streptomonospora alba</name>
    <dbReference type="NCBI Taxonomy" id="183763"/>
    <lineage>
        <taxon>Bacteria</taxon>
        <taxon>Bacillati</taxon>
        <taxon>Actinomycetota</taxon>
        <taxon>Actinomycetes</taxon>
        <taxon>Streptosporangiales</taxon>
        <taxon>Nocardiopsidaceae</taxon>
        <taxon>Streptomonospora</taxon>
    </lineage>
</organism>
<comment type="caution">
    <text evidence="1">The sequence shown here is derived from an EMBL/GenBank/DDBJ whole genome shotgun (WGS) entry which is preliminary data.</text>
</comment>
<dbReference type="Proteomes" id="UP000031675">
    <property type="component" value="Unassembled WGS sequence"/>
</dbReference>
<reference evidence="2" key="1">
    <citation type="journal article" date="2015" name="Chem. Biol.">
        <title>Structure, bioactivity, and resistance mechanism of streptomonomicin, an unusual lasso Peptide from an understudied halophilic actinomycete.</title>
        <authorList>
            <person name="Metelev M."/>
            <person name="Tietz J.I."/>
            <person name="Melby J.O."/>
            <person name="Blair P.M."/>
            <person name="Zhu L."/>
            <person name="Livnat I."/>
            <person name="Severinov K."/>
            <person name="Mitchell D.A."/>
        </authorList>
    </citation>
    <scope>NUCLEOTIDE SEQUENCE [LARGE SCALE GENOMIC DNA]</scope>
    <source>
        <strain evidence="2">YIM 90003</strain>
    </source>
</reference>
<name>A0A0C2FGM6_9ACTN</name>
<dbReference type="EMBL" id="JROO01000026">
    <property type="protein sequence ID" value="KIH98444.1"/>
    <property type="molecule type" value="Genomic_DNA"/>
</dbReference>
<sequence>MASVTVMVAVGRVAGRALSMVVRIADGVGLHTWGGGVSRGFRGGVLAGGAAGRLLVFRR</sequence>
<accession>A0A0C2FGM6</accession>
<evidence type="ECO:0000313" key="1">
    <source>
        <dbReference type="EMBL" id="KIH98444.1"/>
    </source>
</evidence>
<evidence type="ECO:0000313" key="2">
    <source>
        <dbReference type="Proteomes" id="UP000031675"/>
    </source>
</evidence>
<gene>
    <name evidence="1" type="ORF">LP52_13550</name>
</gene>